<accession>A0ABV2LP58</accession>
<keyword evidence="4" id="KW-1185">Reference proteome</keyword>
<evidence type="ECO:0000313" key="3">
    <source>
        <dbReference type="EMBL" id="MET3729272.1"/>
    </source>
</evidence>
<feature type="chain" id="PRO_5045650402" evidence="2">
    <location>
        <begin position="18"/>
        <end position="161"/>
    </location>
</feature>
<comment type="caution">
    <text evidence="3">The sequence shown here is derived from an EMBL/GenBank/DDBJ whole genome shotgun (WGS) entry which is preliminary data.</text>
</comment>
<evidence type="ECO:0000256" key="2">
    <source>
        <dbReference type="SAM" id="SignalP"/>
    </source>
</evidence>
<name>A0ABV2LP58_9BACL</name>
<organism evidence="3 4">
    <name type="scientific">Fictibacillus halophilus</name>
    <dbReference type="NCBI Taxonomy" id="1610490"/>
    <lineage>
        <taxon>Bacteria</taxon>
        <taxon>Bacillati</taxon>
        <taxon>Bacillota</taxon>
        <taxon>Bacilli</taxon>
        <taxon>Bacillales</taxon>
        <taxon>Fictibacillaceae</taxon>
        <taxon>Fictibacillus</taxon>
    </lineage>
</organism>
<dbReference type="EMBL" id="JBEPMP010000001">
    <property type="protein sequence ID" value="MET3729272.1"/>
    <property type="molecule type" value="Genomic_DNA"/>
</dbReference>
<feature type="compositionally biased region" description="Basic and acidic residues" evidence="1">
    <location>
        <begin position="133"/>
        <end position="149"/>
    </location>
</feature>
<dbReference type="Proteomes" id="UP001549097">
    <property type="component" value="Unassembled WGS sequence"/>
</dbReference>
<reference evidence="3 4" key="1">
    <citation type="submission" date="2024-06" db="EMBL/GenBank/DDBJ databases">
        <title>Genomic Encyclopedia of Type Strains, Phase IV (KMG-IV): sequencing the most valuable type-strain genomes for metagenomic binning, comparative biology and taxonomic classification.</title>
        <authorList>
            <person name="Goeker M."/>
        </authorList>
    </citation>
    <scope>NUCLEOTIDE SEQUENCE [LARGE SCALE GENOMIC DNA]</scope>
    <source>
        <strain evidence="3 4">DSM 100124</strain>
    </source>
</reference>
<proteinExistence type="predicted"/>
<sequence>MKKLLVMVVALSVMVLGGCNMLIEDDFNAYLDDRNKLIKKDMELSKQVETDFEKMLQDPTAKEELETTIADYEALAKEAEGISLNELDDLKKSQDLFVKNIKTRAEAMKLSLTAIEKQDVELDEKSYTMLEEAEKMSEKSQNELEKFAEDNNFTLEETDLK</sequence>
<evidence type="ECO:0000256" key="1">
    <source>
        <dbReference type="SAM" id="MobiDB-lite"/>
    </source>
</evidence>
<dbReference type="PROSITE" id="PS51257">
    <property type="entry name" value="PROKAR_LIPOPROTEIN"/>
    <property type="match status" value="1"/>
</dbReference>
<feature type="region of interest" description="Disordered" evidence="1">
    <location>
        <begin position="133"/>
        <end position="161"/>
    </location>
</feature>
<feature type="signal peptide" evidence="2">
    <location>
        <begin position="1"/>
        <end position="17"/>
    </location>
</feature>
<keyword evidence="2" id="KW-0732">Signal</keyword>
<dbReference type="RefSeq" id="WP_198766616.1">
    <property type="nucleotide sequence ID" value="NZ_JAEACF010000001.1"/>
</dbReference>
<evidence type="ECO:0000313" key="4">
    <source>
        <dbReference type="Proteomes" id="UP001549097"/>
    </source>
</evidence>
<gene>
    <name evidence="3" type="ORF">ABID52_002853</name>
</gene>
<protein>
    <submittedName>
        <fullName evidence="3">Uncharacterized protein YxeA</fullName>
    </submittedName>
</protein>